<name>A0A1G2THE0_9BACT</name>
<organism evidence="1 2">
    <name type="scientific">Candidatus Zambryskibacteria bacterium RIFCSPHIGHO2_02_FULL_43_37</name>
    <dbReference type="NCBI Taxonomy" id="1802749"/>
    <lineage>
        <taxon>Bacteria</taxon>
        <taxon>Candidatus Zambryskiibacteriota</taxon>
    </lineage>
</organism>
<dbReference type="AlphaFoldDB" id="A0A1G2THE0"/>
<protein>
    <submittedName>
        <fullName evidence="1">Uncharacterized protein</fullName>
    </submittedName>
</protein>
<gene>
    <name evidence="1" type="ORF">A3D49_02680</name>
</gene>
<sequence>MRKTFILIVVLIALAIVAYLLAKNKAAAPGLDSGEQVFCTMDAMQCPDGSYVGRTGPNCEFSPCPGQ</sequence>
<evidence type="ECO:0000313" key="1">
    <source>
        <dbReference type="EMBL" id="OHA96724.1"/>
    </source>
</evidence>
<dbReference type="Proteomes" id="UP000177279">
    <property type="component" value="Unassembled WGS sequence"/>
</dbReference>
<comment type="caution">
    <text evidence="1">The sequence shown here is derived from an EMBL/GenBank/DDBJ whole genome shotgun (WGS) entry which is preliminary data.</text>
</comment>
<proteinExistence type="predicted"/>
<reference evidence="1 2" key="1">
    <citation type="journal article" date="2016" name="Nat. Commun.">
        <title>Thousands of microbial genomes shed light on interconnected biogeochemical processes in an aquifer system.</title>
        <authorList>
            <person name="Anantharaman K."/>
            <person name="Brown C.T."/>
            <person name="Hug L.A."/>
            <person name="Sharon I."/>
            <person name="Castelle C.J."/>
            <person name="Probst A.J."/>
            <person name="Thomas B.C."/>
            <person name="Singh A."/>
            <person name="Wilkins M.J."/>
            <person name="Karaoz U."/>
            <person name="Brodie E.L."/>
            <person name="Williams K.H."/>
            <person name="Hubbard S.S."/>
            <person name="Banfield J.F."/>
        </authorList>
    </citation>
    <scope>NUCLEOTIDE SEQUENCE [LARGE SCALE GENOMIC DNA]</scope>
</reference>
<accession>A0A1G2THE0</accession>
<evidence type="ECO:0000313" key="2">
    <source>
        <dbReference type="Proteomes" id="UP000177279"/>
    </source>
</evidence>
<dbReference type="EMBL" id="MHVS01000004">
    <property type="protein sequence ID" value="OHA96724.1"/>
    <property type="molecule type" value="Genomic_DNA"/>
</dbReference>